<sequence length="52" mass="6034">MEGFCVYLCMKMIDGRLNSAERNYKKRAFCISSQPHGPKHLSHCVMKQLKDC</sequence>
<proteinExistence type="predicted"/>
<name>A0A0L8HP28_OCTBM</name>
<dbReference type="EMBL" id="KQ417623">
    <property type="protein sequence ID" value="KOF90998.1"/>
    <property type="molecule type" value="Genomic_DNA"/>
</dbReference>
<organism evidence="1">
    <name type="scientific">Octopus bimaculoides</name>
    <name type="common">California two-spotted octopus</name>
    <dbReference type="NCBI Taxonomy" id="37653"/>
    <lineage>
        <taxon>Eukaryota</taxon>
        <taxon>Metazoa</taxon>
        <taxon>Spiralia</taxon>
        <taxon>Lophotrochozoa</taxon>
        <taxon>Mollusca</taxon>
        <taxon>Cephalopoda</taxon>
        <taxon>Coleoidea</taxon>
        <taxon>Octopodiformes</taxon>
        <taxon>Octopoda</taxon>
        <taxon>Incirrata</taxon>
        <taxon>Octopodidae</taxon>
        <taxon>Octopus</taxon>
    </lineage>
</organism>
<protein>
    <submittedName>
        <fullName evidence="1">Uncharacterized protein</fullName>
    </submittedName>
</protein>
<evidence type="ECO:0000313" key="1">
    <source>
        <dbReference type="EMBL" id="KOF90998.1"/>
    </source>
</evidence>
<dbReference type="AlphaFoldDB" id="A0A0L8HP28"/>
<gene>
    <name evidence="1" type="ORF">OCBIM_22009925mg</name>
</gene>
<reference evidence="1" key="1">
    <citation type="submission" date="2015-07" db="EMBL/GenBank/DDBJ databases">
        <title>MeaNS - Measles Nucleotide Surveillance Program.</title>
        <authorList>
            <person name="Tran T."/>
            <person name="Druce J."/>
        </authorList>
    </citation>
    <scope>NUCLEOTIDE SEQUENCE</scope>
    <source>
        <strain evidence="1">UCB-OBI-ISO-001</strain>
        <tissue evidence="1">Gonad</tissue>
    </source>
</reference>
<accession>A0A0L8HP28</accession>